<dbReference type="RefSeq" id="XP_028861161.1">
    <property type="nucleotide sequence ID" value="XM_029004476.1"/>
</dbReference>
<name>A0A1D3PAR4_PLAMA</name>
<dbReference type="InterPro" id="IPR054708">
    <property type="entry name" value="MTPAP-like_central"/>
</dbReference>
<dbReference type="GO" id="GO:0016779">
    <property type="term" value="F:nucleotidyltransferase activity"/>
    <property type="evidence" value="ECO:0007669"/>
    <property type="project" value="TreeGrafter"/>
</dbReference>
<feature type="domain" description="Poly(A) RNA polymerase mitochondrial-like central palm" evidence="1">
    <location>
        <begin position="271"/>
        <end position="409"/>
    </location>
</feature>
<evidence type="ECO:0000313" key="3">
    <source>
        <dbReference type="Proteomes" id="UP000219813"/>
    </source>
</evidence>
<organism evidence="2 3">
    <name type="scientific">Plasmodium malariae</name>
    <dbReference type="NCBI Taxonomy" id="5858"/>
    <lineage>
        <taxon>Eukaryota</taxon>
        <taxon>Sar</taxon>
        <taxon>Alveolata</taxon>
        <taxon>Apicomplexa</taxon>
        <taxon>Aconoidasida</taxon>
        <taxon>Haemosporida</taxon>
        <taxon>Plasmodiidae</taxon>
        <taxon>Plasmodium</taxon>
        <taxon>Plasmodium (Plasmodium)</taxon>
    </lineage>
</organism>
<dbReference type="AlphaFoldDB" id="A0A1D3PAR4"/>
<dbReference type="Proteomes" id="UP000219813">
    <property type="component" value="Chromosome 8"/>
</dbReference>
<dbReference type="PANTHER" id="PTHR12271">
    <property type="entry name" value="POLY A POLYMERASE CID PAP -RELATED"/>
    <property type="match status" value="1"/>
</dbReference>
<accession>A0A1D3PAR4</accession>
<gene>
    <name evidence="2" type="primary">PmUG01_08031500</name>
    <name evidence="2" type="ORF">PMUG01_08031500</name>
</gene>
<dbReference type="EMBL" id="LT594629">
    <property type="protein sequence ID" value="SCN12190.1"/>
    <property type="molecule type" value="Genomic_DNA"/>
</dbReference>
<dbReference type="KEGG" id="pmal:PMUG01_08031500"/>
<dbReference type="CDD" id="cd05402">
    <property type="entry name" value="NT_PAP_TUTase"/>
    <property type="match status" value="1"/>
</dbReference>
<evidence type="ECO:0000313" key="2">
    <source>
        <dbReference type="EMBL" id="SCN12190.1"/>
    </source>
</evidence>
<dbReference type="VEuPathDB" id="PlasmoDB:PmUG01_08031500"/>
<dbReference type="OrthoDB" id="2274644at2759"/>
<evidence type="ECO:0000259" key="1">
    <source>
        <dbReference type="Pfam" id="PF22600"/>
    </source>
</evidence>
<dbReference type="Pfam" id="PF22600">
    <property type="entry name" value="MTPAP-like_central"/>
    <property type="match status" value="1"/>
</dbReference>
<dbReference type="InterPro" id="IPR043519">
    <property type="entry name" value="NT_sf"/>
</dbReference>
<dbReference type="PANTHER" id="PTHR12271:SF40">
    <property type="entry name" value="POLY(A) RNA POLYMERASE GLD2"/>
    <property type="match status" value="1"/>
</dbReference>
<dbReference type="OMA" id="ICIQVPI"/>
<keyword evidence="3" id="KW-1185">Reference proteome</keyword>
<reference evidence="2 3" key="1">
    <citation type="submission" date="2016-06" db="EMBL/GenBank/DDBJ databases">
        <authorList>
            <consortium name="Pathogen Informatics"/>
        </authorList>
    </citation>
    <scope>NUCLEOTIDE SEQUENCE [LARGE SCALE GENOMIC DNA]</scope>
</reference>
<protein>
    <recommendedName>
        <fullName evidence="1">Poly(A) RNA polymerase mitochondrial-like central palm domain-containing protein</fullName>
    </recommendedName>
</protein>
<dbReference type="SUPFAM" id="SSF81301">
    <property type="entry name" value="Nucleotidyltransferase"/>
    <property type="match status" value="1"/>
</dbReference>
<dbReference type="SUPFAM" id="SSF81631">
    <property type="entry name" value="PAP/OAS1 substrate-binding domain"/>
    <property type="match status" value="1"/>
</dbReference>
<sequence>MNVKKFSVLSYIWRRKQKLHISNFYESINNFQIFNFPFYKKNNFFIPYSTYVEKNIVRNRASEIDKGIQLTNAKVTDSVCSYISSDDSDDEVEAEEKEVKEKGEEIGETVGKVYPEISSNTNRVRDEKASSYDRSELKNSTHIATHKNSSRKIPSSYDKYVDYLSYNNNLVEATNNDIVTTKCTTNYVDLHGNKKTNEERNNTISVCKNMHSSYSNDVSYFNNYSSMMKGSNVNGDSKSKDYTEMKYYLNSYINKKEKVYNPNKPNKVNSLSEELKKLEISLRPLQNDINNVKLFLNFLQNEINKHYKNCHVTPFGSIINGLWTKNSDIDICIQIPVLLNRKDQVKFLKKICLILDSFNNGIIEQRFSAKVPIIHFYCKCYKNSFELSCDISINNILAVINSKLIQKYVSIDKRLQIMGIALKYWSKNRNINDRSKGFLSSFSLILMLIHFLQYVVEPKILPSLQDISFKRNEKPFYVMGVDCKFCQDEAVIREELKRMNNCNSYSSYDNCARDRYSYSGSNSNNKNNSCNNFDVDISTLLIEFFKFYGYKYKSGIIAIRDINDYYQNFQALKNYESYFLFVDNPFEVGKDVANVLPQNYKTIVNEMKRAYKILKNNGSWKDVCSFSDNLIYS</sequence>
<dbReference type="GeneID" id="39868297"/>
<dbReference type="GO" id="GO:0031123">
    <property type="term" value="P:RNA 3'-end processing"/>
    <property type="evidence" value="ECO:0007669"/>
    <property type="project" value="TreeGrafter"/>
</dbReference>
<dbReference type="Gene3D" id="3.30.460.10">
    <property type="entry name" value="Beta Polymerase, domain 2"/>
    <property type="match status" value="1"/>
</dbReference>
<proteinExistence type="predicted"/>
<dbReference type="Gene3D" id="1.10.1410.10">
    <property type="match status" value="1"/>
</dbReference>